<evidence type="ECO:0000256" key="1">
    <source>
        <dbReference type="SAM" id="MobiDB-lite"/>
    </source>
</evidence>
<dbReference type="AlphaFoldDB" id="A0A9W6TN40"/>
<reference evidence="2" key="1">
    <citation type="submission" date="2023-04" db="EMBL/GenBank/DDBJ databases">
        <title>Phytophthora lilii NBRC 32176.</title>
        <authorList>
            <person name="Ichikawa N."/>
            <person name="Sato H."/>
            <person name="Tonouchi N."/>
        </authorList>
    </citation>
    <scope>NUCLEOTIDE SEQUENCE</scope>
    <source>
        <strain evidence="2">NBRC 32176</strain>
    </source>
</reference>
<accession>A0A9W6TN40</accession>
<feature type="compositionally biased region" description="Low complexity" evidence="1">
    <location>
        <begin position="163"/>
        <end position="174"/>
    </location>
</feature>
<dbReference type="EMBL" id="BSXW01000261">
    <property type="protein sequence ID" value="GMF16758.1"/>
    <property type="molecule type" value="Genomic_DNA"/>
</dbReference>
<gene>
    <name evidence="2" type="ORF">Plil01_000603200</name>
</gene>
<name>A0A9W6TN40_9STRA</name>
<feature type="region of interest" description="Disordered" evidence="1">
    <location>
        <begin position="44"/>
        <end position="174"/>
    </location>
</feature>
<feature type="compositionally biased region" description="Polar residues" evidence="1">
    <location>
        <begin position="290"/>
        <end position="309"/>
    </location>
</feature>
<comment type="caution">
    <text evidence="2">The sequence shown here is derived from an EMBL/GenBank/DDBJ whole genome shotgun (WGS) entry which is preliminary data.</text>
</comment>
<organism evidence="2 3">
    <name type="scientific">Phytophthora lilii</name>
    <dbReference type="NCBI Taxonomy" id="2077276"/>
    <lineage>
        <taxon>Eukaryota</taxon>
        <taxon>Sar</taxon>
        <taxon>Stramenopiles</taxon>
        <taxon>Oomycota</taxon>
        <taxon>Peronosporomycetes</taxon>
        <taxon>Peronosporales</taxon>
        <taxon>Peronosporaceae</taxon>
        <taxon>Phytophthora</taxon>
    </lineage>
</organism>
<evidence type="ECO:0000313" key="3">
    <source>
        <dbReference type="Proteomes" id="UP001165083"/>
    </source>
</evidence>
<evidence type="ECO:0000313" key="2">
    <source>
        <dbReference type="EMBL" id="GMF16758.1"/>
    </source>
</evidence>
<dbReference type="OrthoDB" id="10609828at2759"/>
<feature type="region of interest" description="Disordered" evidence="1">
    <location>
        <begin position="192"/>
        <end position="240"/>
    </location>
</feature>
<feature type="region of interest" description="Disordered" evidence="1">
    <location>
        <begin position="285"/>
        <end position="322"/>
    </location>
</feature>
<proteinExistence type="predicted"/>
<keyword evidence="3" id="KW-1185">Reference proteome</keyword>
<dbReference type="Proteomes" id="UP001165083">
    <property type="component" value="Unassembled WGS sequence"/>
</dbReference>
<feature type="compositionally biased region" description="Low complexity" evidence="1">
    <location>
        <begin position="223"/>
        <end position="234"/>
    </location>
</feature>
<protein>
    <submittedName>
        <fullName evidence="2">Unnamed protein product</fullName>
    </submittedName>
</protein>
<feature type="compositionally biased region" description="Polar residues" evidence="1">
    <location>
        <begin position="94"/>
        <end position="118"/>
    </location>
</feature>
<sequence length="322" mass="33795">MAAEAGLLATRVAFADLSSSKYLGQSGPELDLSVPSAAEAPLVHSSKRLHSFSAPKRTEVLDDEASTSPSTVSEDQDFMSEEASNPRYLRETLASINSRPRRLSSTGPSVTSYRSSTAAKRVSLPANGRSYSSGAILGTAGPKESKVANPASKGVAKKTGKLSTTPTSRSASTTASGRVFFSVDFPPPQAAAASLSSRSRGGHILTGSTRRSIADPLAQQSQTTAPIRPRTAPPRGRKDVETKDLLQSKKVELGGFSRITIDPKTSYRMHSSTDYTNAAAGIDMNPATIGGSTTRGVRRTPASSTTTTGAYGRAKTARASWR</sequence>